<keyword evidence="14" id="KW-0012">Acyltransferase</keyword>
<dbReference type="PANTHER" id="PTHR11712">
    <property type="entry name" value="POLYKETIDE SYNTHASE-RELATED"/>
    <property type="match status" value="1"/>
</dbReference>
<dbReference type="GO" id="GO:0004315">
    <property type="term" value="F:3-oxoacyl-[acyl-carrier-protein] synthase activity"/>
    <property type="evidence" value="ECO:0007669"/>
    <property type="project" value="TreeGrafter"/>
</dbReference>
<dbReference type="GO" id="GO:0009877">
    <property type="term" value="P:nodulation"/>
    <property type="evidence" value="ECO:0007669"/>
    <property type="project" value="UniProtKB-KW"/>
</dbReference>
<comment type="similarity">
    <text evidence="2">Belongs to the thiolase-like superfamily. Beta-ketoacyl-ACP synthases family.</text>
</comment>
<dbReference type="GO" id="GO:0005886">
    <property type="term" value="C:plasma membrane"/>
    <property type="evidence" value="ECO:0007669"/>
    <property type="project" value="UniProtKB-SubCell"/>
</dbReference>
<dbReference type="InterPro" id="IPR020841">
    <property type="entry name" value="PKS_Beta-ketoAc_synthase_dom"/>
</dbReference>
<evidence type="ECO:0000256" key="3">
    <source>
        <dbReference type="ARBA" id="ARBA00022458"/>
    </source>
</evidence>
<dbReference type="NCBIfam" id="NF005589">
    <property type="entry name" value="PRK07314.1"/>
    <property type="match status" value="1"/>
</dbReference>
<dbReference type="Pfam" id="PF02801">
    <property type="entry name" value="Ketoacyl-synt_C"/>
    <property type="match status" value="1"/>
</dbReference>
<dbReference type="Pfam" id="PF00109">
    <property type="entry name" value="ketoacyl-synt"/>
    <property type="match status" value="1"/>
</dbReference>
<sequence>MRRVAVTGIGVISPLGNSAAEVFHSARNGRSGIDQIDAPFAKRLVSPIAATAHFDAAAHFEPVKLRMLDRVSQFAVVSANQAIAEARCDWTGVDRSRIGVFIGTGMGGTLSNDAGYKTLYADGSDRIKPYTVLAGMHNAAAAWIGIEHGLSGPNLTYSTACSSSAVAIGEAWLRVASGGVDVAIAGGSEAPLSFGSMKAWEALHTLAAVDIDTPAASCKPFSQNRTGMVLGEGSAMLVLEAWESAIERGATIQGELLGYGLSTDAGHITRPSVQGQSAAICAALRSAALVPAMIDAINAHGTGTLTNDAVETAAVKDVFGERAYQIPVSATKSMHGHLLGAAGALECVLSLLAMQHEVILPTLHLRSPDPLCDLDYVANAARYNAPVRTMLSNSFAFGGTNAVLVLRAVS</sequence>
<keyword evidence="9" id="KW-0472">Membrane</keyword>
<dbReference type="InterPro" id="IPR014030">
    <property type="entry name" value="Ketoacyl_synth_N"/>
</dbReference>
<dbReference type="SUPFAM" id="SSF53901">
    <property type="entry name" value="Thiolase-like"/>
    <property type="match status" value="2"/>
</dbReference>
<name>A0A1J5PK08_9ZZZZ</name>
<keyword evidence="5" id="KW-0997">Cell inner membrane</keyword>
<evidence type="ECO:0000256" key="10">
    <source>
        <dbReference type="ARBA" id="ARBA00037576"/>
    </source>
</evidence>
<evidence type="ECO:0000256" key="7">
    <source>
        <dbReference type="ARBA" id="ARBA00022692"/>
    </source>
</evidence>
<protein>
    <recommendedName>
        <fullName evidence="11">Nodulation protein E</fullName>
    </recommendedName>
    <alternativeName>
        <fullName evidence="12">Host-specificity of nodulation protein B</fullName>
    </alternativeName>
</protein>
<dbReference type="SMART" id="SM00825">
    <property type="entry name" value="PKS_KS"/>
    <property type="match status" value="1"/>
</dbReference>
<evidence type="ECO:0000256" key="4">
    <source>
        <dbReference type="ARBA" id="ARBA00022475"/>
    </source>
</evidence>
<organism evidence="14">
    <name type="scientific">mine drainage metagenome</name>
    <dbReference type="NCBI Taxonomy" id="410659"/>
    <lineage>
        <taxon>unclassified sequences</taxon>
        <taxon>metagenomes</taxon>
        <taxon>ecological metagenomes</taxon>
    </lineage>
</organism>
<dbReference type="Gene3D" id="3.40.47.10">
    <property type="match status" value="1"/>
</dbReference>
<evidence type="ECO:0000256" key="2">
    <source>
        <dbReference type="ARBA" id="ARBA00008467"/>
    </source>
</evidence>
<gene>
    <name evidence="14" type="primary">fabF_37</name>
    <name evidence="14" type="ORF">GALL_465350</name>
</gene>
<dbReference type="PROSITE" id="PS52004">
    <property type="entry name" value="KS3_2"/>
    <property type="match status" value="1"/>
</dbReference>
<evidence type="ECO:0000313" key="14">
    <source>
        <dbReference type="EMBL" id="OIQ71846.1"/>
    </source>
</evidence>
<keyword evidence="4" id="KW-1003">Cell membrane</keyword>
<proteinExistence type="inferred from homology"/>
<comment type="function">
    <text evidence="10">Proposed to synthesize NOD factor fatty acyl chain. Involved in the synthesis of a highly unsaturated fatty acid moiety, which forms part of a lipo-oligosaccharide that is responsible for host specificity.</text>
</comment>
<keyword evidence="8" id="KW-1133">Transmembrane helix</keyword>
<keyword evidence="6 14" id="KW-0808">Transferase</keyword>
<evidence type="ECO:0000259" key="13">
    <source>
        <dbReference type="PROSITE" id="PS52004"/>
    </source>
</evidence>
<keyword evidence="7" id="KW-0812">Transmembrane</keyword>
<keyword evidence="3" id="KW-0536">Nodulation</keyword>
<dbReference type="InterPro" id="IPR016039">
    <property type="entry name" value="Thiolase-like"/>
</dbReference>
<dbReference type="PANTHER" id="PTHR11712:SF352">
    <property type="entry name" value="3-OXOACYL-[ACYL-CARRIER-PROTEIN] SYNTHASE"/>
    <property type="match status" value="1"/>
</dbReference>
<dbReference type="GO" id="GO:0006633">
    <property type="term" value="P:fatty acid biosynthetic process"/>
    <property type="evidence" value="ECO:0007669"/>
    <property type="project" value="TreeGrafter"/>
</dbReference>
<evidence type="ECO:0000256" key="12">
    <source>
        <dbReference type="ARBA" id="ARBA00041756"/>
    </source>
</evidence>
<dbReference type="AlphaFoldDB" id="A0A1J5PK08"/>
<evidence type="ECO:0000256" key="9">
    <source>
        <dbReference type="ARBA" id="ARBA00023136"/>
    </source>
</evidence>
<reference evidence="14" key="1">
    <citation type="submission" date="2016-10" db="EMBL/GenBank/DDBJ databases">
        <title>Sequence of Gallionella enrichment culture.</title>
        <authorList>
            <person name="Poehlein A."/>
            <person name="Muehling M."/>
            <person name="Daniel R."/>
        </authorList>
    </citation>
    <scope>NUCLEOTIDE SEQUENCE</scope>
</reference>
<dbReference type="InterPro" id="IPR000794">
    <property type="entry name" value="Beta-ketoacyl_synthase"/>
</dbReference>
<evidence type="ECO:0000256" key="5">
    <source>
        <dbReference type="ARBA" id="ARBA00022519"/>
    </source>
</evidence>
<feature type="domain" description="Ketosynthase family 3 (KS3)" evidence="13">
    <location>
        <begin position="1"/>
        <end position="408"/>
    </location>
</feature>
<dbReference type="CDD" id="cd00834">
    <property type="entry name" value="KAS_I_II"/>
    <property type="match status" value="1"/>
</dbReference>
<evidence type="ECO:0000256" key="1">
    <source>
        <dbReference type="ARBA" id="ARBA00004533"/>
    </source>
</evidence>
<comment type="subcellular location">
    <subcellularLocation>
        <location evidence="1">Cell inner membrane</location>
    </subcellularLocation>
</comment>
<dbReference type="EMBL" id="MLJW01003537">
    <property type="protein sequence ID" value="OIQ71846.1"/>
    <property type="molecule type" value="Genomic_DNA"/>
</dbReference>
<dbReference type="InterPro" id="IPR014031">
    <property type="entry name" value="Ketoacyl_synth_C"/>
</dbReference>
<evidence type="ECO:0000256" key="6">
    <source>
        <dbReference type="ARBA" id="ARBA00022679"/>
    </source>
</evidence>
<evidence type="ECO:0000256" key="8">
    <source>
        <dbReference type="ARBA" id="ARBA00022989"/>
    </source>
</evidence>
<accession>A0A1J5PK08</accession>
<comment type="caution">
    <text evidence="14">The sequence shown here is derived from an EMBL/GenBank/DDBJ whole genome shotgun (WGS) entry which is preliminary data.</text>
</comment>
<evidence type="ECO:0000256" key="11">
    <source>
        <dbReference type="ARBA" id="ARBA00039445"/>
    </source>
</evidence>